<feature type="region of interest" description="Disordered" evidence="1">
    <location>
        <begin position="1"/>
        <end position="29"/>
    </location>
</feature>
<accession>A0ABX3FXZ1</accession>
<keyword evidence="3" id="KW-1185">Reference proteome</keyword>
<dbReference type="EMBL" id="MQUR01000063">
    <property type="protein sequence ID" value="OLZ62010.1"/>
    <property type="molecule type" value="Genomic_DNA"/>
</dbReference>
<evidence type="ECO:0000313" key="3">
    <source>
        <dbReference type="Proteomes" id="UP000187151"/>
    </source>
</evidence>
<dbReference type="Proteomes" id="UP000187151">
    <property type="component" value="Unassembled WGS sequence"/>
</dbReference>
<proteinExistence type="predicted"/>
<gene>
    <name evidence="2" type="ORF">AVW11_24075</name>
</gene>
<name>A0ABX3FXZ1_9ACTN</name>
<comment type="caution">
    <text evidence="2">The sequence shown here is derived from an EMBL/GenBank/DDBJ whole genome shotgun (WGS) entry which is preliminary data.</text>
</comment>
<evidence type="ECO:0000313" key="2">
    <source>
        <dbReference type="EMBL" id="OLZ62010.1"/>
    </source>
</evidence>
<evidence type="ECO:0000256" key="1">
    <source>
        <dbReference type="SAM" id="MobiDB-lite"/>
    </source>
</evidence>
<protein>
    <submittedName>
        <fullName evidence="2">Uncharacterized protein</fullName>
    </submittedName>
</protein>
<feature type="compositionally biased region" description="Polar residues" evidence="1">
    <location>
        <begin position="17"/>
        <end position="26"/>
    </location>
</feature>
<reference evidence="2 3" key="1">
    <citation type="submission" date="2016-01" db="EMBL/GenBank/DDBJ databases">
        <title>Streptomyces amritsarensis strain MTCC 11845 genome sequencing and assembly.</title>
        <authorList>
            <person name="Sharma D."/>
            <person name="Nair G.R."/>
            <person name="Kaur G."/>
            <person name="Manhas R.K."/>
            <person name="Mayilraj S."/>
        </authorList>
    </citation>
    <scope>NUCLEOTIDE SEQUENCE [LARGE SCALE GENOMIC DNA]</scope>
    <source>
        <strain evidence="2 3">MTCC 11845</strain>
    </source>
</reference>
<dbReference type="RefSeq" id="WP_076045854.1">
    <property type="nucleotide sequence ID" value="NZ_MQUR01000063.1"/>
</dbReference>
<organism evidence="2 3">
    <name type="scientific">Streptomyces amritsarensis</name>
    <dbReference type="NCBI Taxonomy" id="681158"/>
    <lineage>
        <taxon>Bacteria</taxon>
        <taxon>Bacillati</taxon>
        <taxon>Actinomycetota</taxon>
        <taxon>Actinomycetes</taxon>
        <taxon>Kitasatosporales</taxon>
        <taxon>Streptomycetaceae</taxon>
        <taxon>Streptomyces</taxon>
    </lineage>
</organism>
<sequence length="60" mass="6867">MITAQRQPSDLLKAPASSVQPGQSPAGQGRRDFIYFWPIYTGQTLPMNSWRGRMRLDTWV</sequence>